<dbReference type="Proteomes" id="UP000680750">
    <property type="component" value="Chromosome"/>
</dbReference>
<dbReference type="Gene3D" id="2.30.30.440">
    <property type="entry name" value="Domain of unknown function DUF1918"/>
    <property type="match status" value="1"/>
</dbReference>
<gene>
    <name evidence="2" type="ORF">Asera_21840</name>
</gene>
<keyword evidence="3" id="KW-1185">Reference proteome</keyword>
<sequence>MRATVGEHLHVHGRTVGEHDRVGEIVEVRGEHGNPPYLVRFPDGHENLVYPGPDCVVDEQATEHRTS</sequence>
<accession>A0A810L0S2</accession>
<proteinExistence type="predicted"/>
<organism evidence="2 3">
    <name type="scientific">Actinocatenispora sera</name>
    <dbReference type="NCBI Taxonomy" id="390989"/>
    <lineage>
        <taxon>Bacteria</taxon>
        <taxon>Bacillati</taxon>
        <taxon>Actinomycetota</taxon>
        <taxon>Actinomycetes</taxon>
        <taxon>Micromonosporales</taxon>
        <taxon>Micromonosporaceae</taxon>
        <taxon>Actinocatenispora</taxon>
    </lineage>
</organism>
<dbReference type="KEGG" id="aser:Asera_21840"/>
<evidence type="ECO:0000313" key="3">
    <source>
        <dbReference type="Proteomes" id="UP000680750"/>
    </source>
</evidence>
<feature type="domain" description="DUF1918" evidence="1">
    <location>
        <begin position="1"/>
        <end position="57"/>
    </location>
</feature>
<dbReference type="Pfam" id="PF08940">
    <property type="entry name" value="DUF1918"/>
    <property type="match status" value="1"/>
</dbReference>
<evidence type="ECO:0000313" key="2">
    <source>
        <dbReference type="EMBL" id="BCJ28076.1"/>
    </source>
</evidence>
<evidence type="ECO:0000259" key="1">
    <source>
        <dbReference type="Pfam" id="PF08940"/>
    </source>
</evidence>
<reference evidence="2" key="1">
    <citation type="submission" date="2020-08" db="EMBL/GenBank/DDBJ databases">
        <title>Whole genome shotgun sequence of Actinocatenispora sera NBRC 101916.</title>
        <authorList>
            <person name="Komaki H."/>
            <person name="Tamura T."/>
        </authorList>
    </citation>
    <scope>NUCLEOTIDE SEQUENCE</scope>
    <source>
        <strain evidence="2">NBRC 101916</strain>
    </source>
</reference>
<dbReference type="OrthoDB" id="4828144at2"/>
<protein>
    <recommendedName>
        <fullName evidence="1">DUF1918 domain-containing protein</fullName>
    </recommendedName>
</protein>
<dbReference type="EMBL" id="AP023354">
    <property type="protein sequence ID" value="BCJ28076.1"/>
    <property type="molecule type" value="Genomic_DNA"/>
</dbReference>
<dbReference type="InterPro" id="IPR015035">
    <property type="entry name" value="DUF1918"/>
</dbReference>
<dbReference type="AlphaFoldDB" id="A0A810L0S2"/>
<dbReference type="SUPFAM" id="SSF50118">
    <property type="entry name" value="Cell growth inhibitor/plasmid maintenance toxic component"/>
    <property type="match status" value="1"/>
</dbReference>
<dbReference type="RefSeq" id="WP_030449258.1">
    <property type="nucleotide sequence ID" value="NZ_AP023354.1"/>
</dbReference>
<name>A0A810L0S2_9ACTN</name>